<feature type="transmembrane region" description="Helical" evidence="1">
    <location>
        <begin position="145"/>
        <end position="173"/>
    </location>
</feature>
<dbReference type="OrthoDB" id="9814202at2"/>
<gene>
    <name evidence="5" type="ORF">HMF7854_07000</name>
</gene>
<dbReference type="Pfam" id="PF00990">
    <property type="entry name" value="GGDEF"/>
    <property type="match status" value="1"/>
</dbReference>
<sequence length="784" mass="85032">MIFEAFRRRQDEAAEIASTESLRSLLSFAEPVDEPSRIVRKAQIDALIRLVPATIVCHFAVAAVICTGFYTEVPGWQLALWLGFSFILCGSRAVRAFRLRHNLDYARRRPTSMRAICVIVAMLAATWAVPLWWNDLMGPHDRLLLGVVYVALTCAGTVTLGTVAPAAITYVVLLTACEVLAGFCLGSMPYVVLSTLFGAIMIWSVLNGARRFNANVRSHLELQEQSELIALLREFEASGSDWLWELDEKLHVTYMSTAMAEAIGIPHAELIGRPASLVLDPDGEVAKLSTGMRAMFAHVSDRTPFKDLAVPALKGRRWWSLSGKPLIDSRGRFLGWRGVGSDITDLRLSGSDAVRAARRDPMTGIANRLLVREQLEEALLRRLAGEAGCTLMLVDLDRFKLVNDTLGHAVGDQLLCEVARRLERVAGSGSCVGRLGGDEFAIIWTGPQDHPALSGLAERIIAEISRTFQIGAASLHVGCTVGIAIGGGDGISEETLMRSADLALYSAKEEGRGGYAFYANFMLERAEGDRLLENDVRDALNSDALSLAYQPIVDARSGAIVGREALLRWNHPQRGAIPPDLFIPVIEDAGLIHQIGDWVLREACTEAATWSDEARVAVNISAAQLGGAGLAKTVFGALASSGLAPGRLELEVTESIFMGDDLSTLGSLEALRSLGVGLVLDDFGKGYSSFGYLSRARFSKIKIDQSFVRAAAAGEREGRAILDGILALARGLGMATTAEGIETEAEAEVMRELGCHQLQGYYFGRPRPAEAVAKEERRAVRRRA</sequence>
<evidence type="ECO:0000313" key="6">
    <source>
        <dbReference type="Proteomes" id="UP000274661"/>
    </source>
</evidence>
<keyword evidence="1" id="KW-0812">Transmembrane</keyword>
<evidence type="ECO:0000259" key="4">
    <source>
        <dbReference type="PROSITE" id="PS50887"/>
    </source>
</evidence>
<dbReference type="SUPFAM" id="SSF141868">
    <property type="entry name" value="EAL domain-like"/>
    <property type="match status" value="1"/>
</dbReference>
<dbReference type="InterPro" id="IPR052155">
    <property type="entry name" value="Biofilm_reg_signaling"/>
</dbReference>
<dbReference type="SUPFAM" id="SSF55073">
    <property type="entry name" value="Nucleotide cyclase"/>
    <property type="match status" value="1"/>
</dbReference>
<dbReference type="PANTHER" id="PTHR44757:SF2">
    <property type="entry name" value="BIOFILM ARCHITECTURE MAINTENANCE PROTEIN MBAA"/>
    <property type="match status" value="1"/>
</dbReference>
<dbReference type="Gene3D" id="3.20.20.450">
    <property type="entry name" value="EAL domain"/>
    <property type="match status" value="1"/>
</dbReference>
<dbReference type="PROSITE" id="PS50883">
    <property type="entry name" value="EAL"/>
    <property type="match status" value="1"/>
</dbReference>
<dbReference type="EMBL" id="RWJF01000001">
    <property type="protein sequence ID" value="RST30612.1"/>
    <property type="molecule type" value="Genomic_DNA"/>
</dbReference>
<reference evidence="5 6" key="1">
    <citation type="submission" date="2018-12" db="EMBL/GenBank/DDBJ databases">
        <title>Sphingomonas sp. HMF7854 Genome sequencing and assembly.</title>
        <authorList>
            <person name="Cha I."/>
            <person name="Kang H."/>
            <person name="Kim H."/>
            <person name="Kang J."/>
            <person name="Joh K."/>
        </authorList>
    </citation>
    <scope>NUCLEOTIDE SEQUENCE [LARGE SCALE GENOMIC DNA]</scope>
    <source>
        <strain evidence="5 6">HMF7854</strain>
    </source>
</reference>
<dbReference type="CDD" id="cd01948">
    <property type="entry name" value="EAL"/>
    <property type="match status" value="1"/>
</dbReference>
<dbReference type="Pfam" id="PF00563">
    <property type="entry name" value="EAL"/>
    <property type="match status" value="1"/>
</dbReference>
<dbReference type="Proteomes" id="UP000274661">
    <property type="component" value="Unassembled WGS sequence"/>
</dbReference>
<dbReference type="PROSITE" id="PS50887">
    <property type="entry name" value="GGDEF"/>
    <property type="match status" value="1"/>
</dbReference>
<dbReference type="InterPro" id="IPR000160">
    <property type="entry name" value="GGDEF_dom"/>
</dbReference>
<dbReference type="Gene3D" id="3.30.450.20">
    <property type="entry name" value="PAS domain"/>
    <property type="match status" value="1"/>
</dbReference>
<dbReference type="InterPro" id="IPR035919">
    <property type="entry name" value="EAL_sf"/>
</dbReference>
<proteinExistence type="predicted"/>
<feature type="domain" description="GGDEF" evidence="4">
    <location>
        <begin position="387"/>
        <end position="520"/>
    </location>
</feature>
<protein>
    <submittedName>
        <fullName evidence="5">Phosphodiesterase</fullName>
    </submittedName>
</protein>
<feature type="transmembrane region" description="Helical" evidence="1">
    <location>
        <begin position="46"/>
        <end position="70"/>
    </location>
</feature>
<keyword evidence="6" id="KW-1185">Reference proteome</keyword>
<feature type="transmembrane region" description="Helical" evidence="1">
    <location>
        <begin position="180"/>
        <end position="206"/>
    </location>
</feature>
<dbReference type="Gene3D" id="3.30.70.270">
    <property type="match status" value="1"/>
</dbReference>
<dbReference type="PANTHER" id="PTHR44757">
    <property type="entry name" value="DIGUANYLATE CYCLASE DGCP"/>
    <property type="match status" value="1"/>
</dbReference>
<dbReference type="RefSeq" id="WP_126718446.1">
    <property type="nucleotide sequence ID" value="NZ_RWJF01000001.1"/>
</dbReference>
<feature type="transmembrane region" description="Helical" evidence="1">
    <location>
        <begin position="76"/>
        <end position="94"/>
    </location>
</feature>
<dbReference type="CDD" id="cd01949">
    <property type="entry name" value="GGDEF"/>
    <property type="match status" value="1"/>
</dbReference>
<keyword evidence="1" id="KW-1133">Transmembrane helix</keyword>
<dbReference type="AlphaFoldDB" id="A0A429V9R9"/>
<evidence type="ECO:0000313" key="5">
    <source>
        <dbReference type="EMBL" id="RST30612.1"/>
    </source>
</evidence>
<dbReference type="InterPro" id="IPR035965">
    <property type="entry name" value="PAS-like_dom_sf"/>
</dbReference>
<dbReference type="InterPro" id="IPR000014">
    <property type="entry name" value="PAS"/>
</dbReference>
<comment type="caution">
    <text evidence="5">The sequence shown here is derived from an EMBL/GenBank/DDBJ whole genome shotgun (WGS) entry which is preliminary data.</text>
</comment>
<dbReference type="InterPro" id="IPR029787">
    <property type="entry name" value="Nucleotide_cyclase"/>
</dbReference>
<evidence type="ECO:0000259" key="3">
    <source>
        <dbReference type="PROSITE" id="PS50883"/>
    </source>
</evidence>
<feature type="domain" description="EAL" evidence="3">
    <location>
        <begin position="529"/>
        <end position="780"/>
    </location>
</feature>
<feature type="transmembrane region" description="Helical" evidence="1">
    <location>
        <begin position="115"/>
        <end position="133"/>
    </location>
</feature>
<organism evidence="5 6">
    <name type="scientific">Sphingomonas ginkgonis</name>
    <dbReference type="NCBI Taxonomy" id="2315330"/>
    <lineage>
        <taxon>Bacteria</taxon>
        <taxon>Pseudomonadati</taxon>
        <taxon>Pseudomonadota</taxon>
        <taxon>Alphaproteobacteria</taxon>
        <taxon>Sphingomonadales</taxon>
        <taxon>Sphingomonadaceae</taxon>
        <taxon>Sphingomonas</taxon>
    </lineage>
</organism>
<evidence type="ECO:0000256" key="1">
    <source>
        <dbReference type="SAM" id="Phobius"/>
    </source>
</evidence>
<dbReference type="SMART" id="SM00052">
    <property type="entry name" value="EAL"/>
    <property type="match status" value="1"/>
</dbReference>
<name>A0A429V9R9_9SPHN</name>
<dbReference type="NCBIfam" id="TIGR00254">
    <property type="entry name" value="GGDEF"/>
    <property type="match status" value="1"/>
</dbReference>
<evidence type="ECO:0000259" key="2">
    <source>
        <dbReference type="PROSITE" id="PS50112"/>
    </source>
</evidence>
<dbReference type="InterPro" id="IPR043128">
    <property type="entry name" value="Rev_trsase/Diguanyl_cyclase"/>
</dbReference>
<dbReference type="InterPro" id="IPR013656">
    <property type="entry name" value="PAS_4"/>
</dbReference>
<dbReference type="InterPro" id="IPR001633">
    <property type="entry name" value="EAL_dom"/>
</dbReference>
<dbReference type="Pfam" id="PF08448">
    <property type="entry name" value="PAS_4"/>
    <property type="match status" value="1"/>
</dbReference>
<dbReference type="PROSITE" id="PS50112">
    <property type="entry name" value="PAS"/>
    <property type="match status" value="1"/>
</dbReference>
<dbReference type="SUPFAM" id="SSF55785">
    <property type="entry name" value="PYP-like sensor domain (PAS domain)"/>
    <property type="match status" value="1"/>
</dbReference>
<keyword evidence="1" id="KW-0472">Membrane</keyword>
<dbReference type="CDD" id="cd00130">
    <property type="entry name" value="PAS"/>
    <property type="match status" value="1"/>
</dbReference>
<dbReference type="SMART" id="SM00091">
    <property type="entry name" value="PAS"/>
    <property type="match status" value="1"/>
</dbReference>
<feature type="domain" description="PAS" evidence="2">
    <location>
        <begin position="224"/>
        <end position="282"/>
    </location>
</feature>
<dbReference type="SMART" id="SM00267">
    <property type="entry name" value="GGDEF"/>
    <property type="match status" value="1"/>
</dbReference>
<accession>A0A429V9R9</accession>